<sequence>MTQDEKTLKILLIGNSLVGKSSLLLRFCDNRFNEDMGTTIGVDFRFANISVEGESIQLQIVNGKKQR</sequence>
<dbReference type="Gene3D" id="3.40.50.300">
    <property type="entry name" value="P-loop containing nucleotide triphosphate hydrolases"/>
    <property type="match status" value="1"/>
</dbReference>
<dbReference type="PROSITE" id="PS51419">
    <property type="entry name" value="RAB"/>
    <property type="match status" value="1"/>
</dbReference>
<dbReference type="Pfam" id="PF00071">
    <property type="entry name" value="Ras"/>
    <property type="match status" value="1"/>
</dbReference>
<dbReference type="GO" id="GO:0003924">
    <property type="term" value="F:GTPase activity"/>
    <property type="evidence" value="ECO:0007669"/>
    <property type="project" value="InterPro"/>
</dbReference>
<evidence type="ECO:0000256" key="2">
    <source>
        <dbReference type="ARBA" id="ARBA00023134"/>
    </source>
</evidence>
<comment type="caution">
    <text evidence="3">The sequence shown here is derived from an EMBL/GenBank/DDBJ whole genome shotgun (WGS) entry which is preliminary data.</text>
</comment>
<dbReference type="SUPFAM" id="SSF52540">
    <property type="entry name" value="P-loop containing nucleoside triphosphate hydrolases"/>
    <property type="match status" value="1"/>
</dbReference>
<evidence type="ECO:0000256" key="1">
    <source>
        <dbReference type="ARBA" id="ARBA00022741"/>
    </source>
</evidence>
<dbReference type="PANTHER" id="PTHR47977">
    <property type="entry name" value="RAS-RELATED PROTEIN RAB"/>
    <property type="match status" value="1"/>
</dbReference>
<keyword evidence="4" id="KW-1185">Reference proteome</keyword>
<dbReference type="EMBL" id="JAPDFW010000079">
    <property type="protein sequence ID" value="KAJ5072856.1"/>
    <property type="molecule type" value="Genomic_DNA"/>
</dbReference>
<protein>
    <submittedName>
        <fullName evidence="3">Rab a59 protein</fullName>
    </submittedName>
</protein>
<accession>A0A9Q0LHM5</accession>
<dbReference type="AlphaFoldDB" id="A0A9Q0LHM5"/>
<evidence type="ECO:0000313" key="4">
    <source>
        <dbReference type="Proteomes" id="UP001149090"/>
    </source>
</evidence>
<name>A0A9Q0LHM5_ANAIG</name>
<evidence type="ECO:0000313" key="3">
    <source>
        <dbReference type="EMBL" id="KAJ5072856.1"/>
    </source>
</evidence>
<organism evidence="3 4">
    <name type="scientific">Anaeramoeba ignava</name>
    <name type="common">Anaerobic marine amoeba</name>
    <dbReference type="NCBI Taxonomy" id="1746090"/>
    <lineage>
        <taxon>Eukaryota</taxon>
        <taxon>Metamonada</taxon>
        <taxon>Anaeramoebidae</taxon>
        <taxon>Anaeramoeba</taxon>
    </lineage>
</organism>
<dbReference type="OrthoDB" id="9989112at2759"/>
<dbReference type="OMA" id="MERYCEG"/>
<reference evidence="3" key="1">
    <citation type="submission" date="2022-10" db="EMBL/GenBank/DDBJ databases">
        <title>Novel sulphate-reducing endosymbionts in the free-living metamonad Anaeramoeba.</title>
        <authorList>
            <person name="Jerlstrom-Hultqvist J."/>
            <person name="Cepicka I."/>
            <person name="Gallot-Lavallee L."/>
            <person name="Salas-Leiva D."/>
            <person name="Curtis B.A."/>
            <person name="Zahonova K."/>
            <person name="Pipaliya S."/>
            <person name="Dacks J."/>
            <person name="Roger A.J."/>
        </authorList>
    </citation>
    <scope>NUCLEOTIDE SEQUENCE</scope>
    <source>
        <strain evidence="3">BMAN</strain>
    </source>
</reference>
<dbReference type="InterPro" id="IPR050227">
    <property type="entry name" value="Rab"/>
</dbReference>
<keyword evidence="1" id="KW-0547">Nucleotide-binding</keyword>
<dbReference type="InterPro" id="IPR001806">
    <property type="entry name" value="Small_GTPase"/>
</dbReference>
<dbReference type="GO" id="GO:0005525">
    <property type="term" value="F:GTP binding"/>
    <property type="evidence" value="ECO:0007669"/>
    <property type="project" value="UniProtKB-KW"/>
</dbReference>
<gene>
    <name evidence="3" type="ORF">M0811_09302</name>
</gene>
<dbReference type="PRINTS" id="PR00449">
    <property type="entry name" value="RASTRNSFRMNG"/>
</dbReference>
<dbReference type="InterPro" id="IPR027417">
    <property type="entry name" value="P-loop_NTPase"/>
</dbReference>
<dbReference type="Proteomes" id="UP001149090">
    <property type="component" value="Unassembled WGS sequence"/>
</dbReference>
<keyword evidence="2" id="KW-0342">GTP-binding</keyword>
<proteinExistence type="predicted"/>